<accession>E8LHH2</accession>
<dbReference type="InterPro" id="IPR038157">
    <property type="entry name" value="FeoA_core_dom"/>
</dbReference>
<dbReference type="SMART" id="SM00899">
    <property type="entry name" value="FeoA"/>
    <property type="match status" value="1"/>
</dbReference>
<dbReference type="Proteomes" id="UP000018458">
    <property type="component" value="Unassembled WGS sequence"/>
</dbReference>
<reference evidence="3 4" key="1">
    <citation type="submission" date="2011-01" db="EMBL/GenBank/DDBJ databases">
        <authorList>
            <person name="Weinstock G."/>
            <person name="Sodergren E."/>
            <person name="Clifton S."/>
            <person name="Fulton L."/>
            <person name="Fulton B."/>
            <person name="Courtney L."/>
            <person name="Fronick C."/>
            <person name="Harrison M."/>
            <person name="Strong C."/>
            <person name="Farmer C."/>
            <person name="Delahaunty K."/>
            <person name="Markovic C."/>
            <person name="Hall O."/>
            <person name="Minx P."/>
            <person name="Tomlinson C."/>
            <person name="Mitreva M."/>
            <person name="Hou S."/>
            <person name="Chen J."/>
            <person name="Wollam A."/>
            <person name="Pepin K.H."/>
            <person name="Johnson M."/>
            <person name="Bhonagiri V."/>
            <person name="Zhang X."/>
            <person name="Suruliraj S."/>
            <person name="Warren W."/>
            <person name="Chinwalla A."/>
            <person name="Mardis E.R."/>
            <person name="Wilson R.K."/>
        </authorList>
    </citation>
    <scope>NUCLEOTIDE SEQUENCE [LARGE SCALE GENOMIC DNA]</scope>
    <source>
        <strain evidence="4">DSM 22608 / JCM 16073 / KCTC 15190 / YIT 12066</strain>
    </source>
</reference>
<dbReference type="HOGENOM" id="CLU_150646_12_4_6"/>
<evidence type="ECO:0000313" key="3">
    <source>
        <dbReference type="EMBL" id="EFY07991.1"/>
    </source>
</evidence>
<dbReference type="InterPro" id="IPR052713">
    <property type="entry name" value="FeoA"/>
</dbReference>
<keyword evidence="1" id="KW-0408">Iron</keyword>
<gene>
    <name evidence="3" type="ORF">HMPREF9444_00145</name>
</gene>
<dbReference type="PANTHER" id="PTHR42954">
    <property type="entry name" value="FE(2+) TRANSPORT PROTEIN A"/>
    <property type="match status" value="1"/>
</dbReference>
<dbReference type="SUPFAM" id="SSF50037">
    <property type="entry name" value="C-terminal domain of transcriptional repressors"/>
    <property type="match status" value="1"/>
</dbReference>
<sequence>MKTLDTLKPGENAVITGINGQNTSLRRRLLDMGLTLNTKVSLVREAPFGDPIELEVRGYSLTIRKSDAQLIEVK</sequence>
<dbReference type="GO" id="GO:0046914">
    <property type="term" value="F:transition metal ion binding"/>
    <property type="evidence" value="ECO:0007669"/>
    <property type="project" value="InterPro"/>
</dbReference>
<protein>
    <submittedName>
        <fullName evidence="3">FeoA domain protein</fullName>
    </submittedName>
</protein>
<comment type="caution">
    <text evidence="3">The sequence shown here is derived from an EMBL/GenBank/DDBJ whole genome shotgun (WGS) entry which is preliminary data.</text>
</comment>
<feature type="domain" description="Ferrous iron transporter FeoA-like" evidence="2">
    <location>
        <begin position="2"/>
        <end position="74"/>
    </location>
</feature>
<dbReference type="Gene3D" id="2.30.30.90">
    <property type="match status" value="1"/>
</dbReference>
<dbReference type="InterPro" id="IPR007167">
    <property type="entry name" value="Fe-transptr_FeoA-like"/>
</dbReference>
<dbReference type="AlphaFoldDB" id="E8LHH2"/>
<dbReference type="OrthoDB" id="9811076at2"/>
<keyword evidence="4" id="KW-1185">Reference proteome</keyword>
<evidence type="ECO:0000313" key="4">
    <source>
        <dbReference type="Proteomes" id="UP000018458"/>
    </source>
</evidence>
<dbReference type="STRING" id="762983.HMPREF9444_00145"/>
<dbReference type="InterPro" id="IPR008988">
    <property type="entry name" value="Transcriptional_repressor_C"/>
</dbReference>
<name>E8LHH2_SUCHY</name>
<evidence type="ECO:0000256" key="1">
    <source>
        <dbReference type="ARBA" id="ARBA00023004"/>
    </source>
</evidence>
<evidence type="ECO:0000259" key="2">
    <source>
        <dbReference type="SMART" id="SM00899"/>
    </source>
</evidence>
<dbReference type="eggNOG" id="COG1918">
    <property type="taxonomic scope" value="Bacteria"/>
</dbReference>
<dbReference type="RefSeq" id="WP_009142372.1">
    <property type="nucleotide sequence ID" value="NZ_GL830945.1"/>
</dbReference>
<dbReference type="PANTHER" id="PTHR42954:SF2">
    <property type="entry name" value="FE(2+) TRANSPORT PROTEIN A"/>
    <property type="match status" value="1"/>
</dbReference>
<proteinExistence type="predicted"/>
<dbReference type="Pfam" id="PF04023">
    <property type="entry name" value="FeoA"/>
    <property type="match status" value="1"/>
</dbReference>
<dbReference type="EMBL" id="AEVO01000007">
    <property type="protein sequence ID" value="EFY07991.1"/>
    <property type="molecule type" value="Genomic_DNA"/>
</dbReference>
<organism evidence="3 4">
    <name type="scientific">Succinatimonas hippei (strain DSM 22608 / JCM 16073 / KCTC 15190 / YIT 12066)</name>
    <dbReference type="NCBI Taxonomy" id="762983"/>
    <lineage>
        <taxon>Bacteria</taxon>
        <taxon>Pseudomonadati</taxon>
        <taxon>Pseudomonadota</taxon>
        <taxon>Gammaproteobacteria</taxon>
        <taxon>Aeromonadales</taxon>
        <taxon>Succinivibrionaceae</taxon>
        <taxon>Succinatimonas</taxon>
    </lineage>
</organism>